<accession>A0ABY5L8L7</accession>
<keyword evidence="5" id="KW-1185">Reference proteome</keyword>
<dbReference type="RefSeq" id="WP_256506971.1">
    <property type="nucleotide sequence ID" value="NZ_CP101740.1"/>
</dbReference>
<feature type="domain" description="Cupin type-2" evidence="3">
    <location>
        <begin position="214"/>
        <end position="281"/>
    </location>
</feature>
<protein>
    <submittedName>
        <fullName evidence="4">Cupin domain-containing protein</fullName>
    </submittedName>
</protein>
<feature type="signal peptide" evidence="2">
    <location>
        <begin position="1"/>
        <end position="26"/>
    </location>
</feature>
<dbReference type="Gene3D" id="2.60.120.10">
    <property type="entry name" value="Jelly Rolls"/>
    <property type="match status" value="2"/>
</dbReference>
<dbReference type="InterPro" id="IPR011051">
    <property type="entry name" value="RmlC_Cupin_sf"/>
</dbReference>
<feature type="chain" id="PRO_5045622085" evidence="2">
    <location>
        <begin position="27"/>
        <end position="301"/>
    </location>
</feature>
<dbReference type="Proteomes" id="UP001058533">
    <property type="component" value="Chromosome"/>
</dbReference>
<dbReference type="SUPFAM" id="SSF51182">
    <property type="entry name" value="RmlC-like cupins"/>
    <property type="match status" value="1"/>
</dbReference>
<evidence type="ECO:0000313" key="5">
    <source>
        <dbReference type="Proteomes" id="UP001058533"/>
    </source>
</evidence>
<evidence type="ECO:0000256" key="1">
    <source>
        <dbReference type="ARBA" id="ARBA00022723"/>
    </source>
</evidence>
<evidence type="ECO:0000313" key="4">
    <source>
        <dbReference type="EMBL" id="UUL83127.1"/>
    </source>
</evidence>
<dbReference type="Pfam" id="PF07883">
    <property type="entry name" value="Cupin_2"/>
    <property type="match status" value="2"/>
</dbReference>
<dbReference type="PANTHER" id="PTHR35848:SF6">
    <property type="entry name" value="CUPIN TYPE-2 DOMAIN-CONTAINING PROTEIN"/>
    <property type="match status" value="1"/>
</dbReference>
<keyword evidence="1" id="KW-0479">Metal-binding</keyword>
<keyword evidence="2" id="KW-0732">Signal</keyword>
<reference evidence="4" key="1">
    <citation type="submission" date="2022-07" db="EMBL/GenBank/DDBJ databases">
        <title>Sphingomonas sp. nov., a novel bacterium isolated from the north slope of the Mount Everest.</title>
        <authorList>
            <person name="Cui X."/>
            <person name="Liu Y."/>
        </authorList>
    </citation>
    <scope>NUCLEOTIDE SEQUENCE</scope>
    <source>
        <strain evidence="4">S5-59</strain>
    </source>
</reference>
<feature type="domain" description="Cupin type-2" evidence="3">
    <location>
        <begin position="78"/>
        <end position="142"/>
    </location>
</feature>
<name>A0ABY5L8L7_9SPHN</name>
<evidence type="ECO:0000256" key="2">
    <source>
        <dbReference type="SAM" id="SignalP"/>
    </source>
</evidence>
<gene>
    <name evidence="4" type="ORF">NMP03_02510</name>
</gene>
<dbReference type="InterPro" id="IPR013096">
    <property type="entry name" value="Cupin_2"/>
</dbReference>
<sequence length="301" mass="31908">MRRSTLGSTLVLASLAIAQLAAPAAAQTLAQRIGRTDPAKMRELRAVHEGAGKMQFQPLLGADAVRSNLVFVHRGVILPKSGIGQHYHHQGEEMFVILDGEAQFTIDGRTATLAGPAAVPDLLGHAHGIYNATDKPLQWLNINVGLAKAYDKFDLNDPLDNATLDRIPQFVSLRLDRALLKPVAAMDGGTGTVRYRRALEPTVFSTAWSFVDHLVVPPGASVGSAYIPGMSEVLYVVSGAGEVTVAGETAPITAGDAVPVNIGQARAIRATGAAPLELMVIGIAEDLATKADYVARQQRPR</sequence>
<evidence type="ECO:0000259" key="3">
    <source>
        <dbReference type="Pfam" id="PF07883"/>
    </source>
</evidence>
<dbReference type="EMBL" id="CP101740">
    <property type="protein sequence ID" value="UUL83127.1"/>
    <property type="molecule type" value="Genomic_DNA"/>
</dbReference>
<proteinExistence type="predicted"/>
<dbReference type="InterPro" id="IPR014710">
    <property type="entry name" value="RmlC-like_jellyroll"/>
</dbReference>
<organism evidence="4 5">
    <name type="scientific">Sphingomonas qomolangmaensis</name>
    <dbReference type="NCBI Taxonomy" id="2918765"/>
    <lineage>
        <taxon>Bacteria</taxon>
        <taxon>Pseudomonadati</taxon>
        <taxon>Pseudomonadota</taxon>
        <taxon>Alphaproteobacteria</taxon>
        <taxon>Sphingomonadales</taxon>
        <taxon>Sphingomonadaceae</taxon>
        <taxon>Sphingomonas</taxon>
    </lineage>
</organism>
<dbReference type="InterPro" id="IPR051610">
    <property type="entry name" value="GPI/OXD"/>
</dbReference>
<dbReference type="PANTHER" id="PTHR35848">
    <property type="entry name" value="OXALATE-BINDING PROTEIN"/>
    <property type="match status" value="1"/>
</dbReference>